<evidence type="ECO:0000256" key="4">
    <source>
        <dbReference type="SAM" id="Phobius"/>
    </source>
</evidence>
<feature type="transmembrane region" description="Helical" evidence="4">
    <location>
        <begin position="108"/>
        <end position="126"/>
    </location>
</feature>
<dbReference type="EMBL" id="JBEQCT010000002">
    <property type="protein sequence ID" value="MFM2484403.1"/>
    <property type="molecule type" value="Genomic_DNA"/>
</dbReference>
<feature type="transmembrane region" description="Helical" evidence="4">
    <location>
        <begin position="432"/>
        <end position="457"/>
    </location>
</feature>
<evidence type="ECO:0000256" key="1">
    <source>
        <dbReference type="ARBA" id="ARBA00004236"/>
    </source>
</evidence>
<feature type="transmembrane region" description="Helical" evidence="4">
    <location>
        <begin position="21"/>
        <end position="41"/>
    </location>
</feature>
<organism evidence="6 7">
    <name type="scientific">Celerinatantimonas yamalensis</name>
    <dbReference type="NCBI Taxonomy" id="559956"/>
    <lineage>
        <taxon>Bacteria</taxon>
        <taxon>Pseudomonadati</taxon>
        <taxon>Pseudomonadota</taxon>
        <taxon>Gammaproteobacteria</taxon>
        <taxon>Celerinatantimonadaceae</taxon>
        <taxon>Celerinatantimonas</taxon>
    </lineage>
</organism>
<dbReference type="InterPro" id="IPR052378">
    <property type="entry name" value="NosR_regulator"/>
</dbReference>
<sequence>MTYASEKSLSLRLRQFAHYSLYWQLLMLVALAALLVIPLFFQAPKYIWQTPWNNAQLFSEWVLWALWYPGTLLSVLLVGRLWCGVLCPLGAMSEWASHIGMRVRLPQWVKHPATTALSFVWVTIWAQTLDVRDDLHSAAILFAIIFVLAIGCGLLFGSHNSQGRRVWCRHLCPIGSVLGVFSRLGKLNVMAKQPHGDTEGYRIDGLCPTGIELRTKQSSRHCIKCMRCVTPQKRGGMAIEVRPIGDEIQHIEQHAPCFSELWFIWLAPGLAVAGFVWSSSPIYVSLRQWLGHFALSHQWYTWLQPGPNWLMEQSSALNQHYLWLDMISIGIFMLLCALILAGLLALGAMAGARLLGHRHLLMSQRISEFGYQFAPMAMLCILLGLGSTLFASLKSELGGGERPLLLVLVGAALAFNLLHGQRWLRQQNLSPLRAIAAFSVLLSGCLCLVLATGWSIFPALSI</sequence>
<evidence type="ECO:0000259" key="5">
    <source>
        <dbReference type="Pfam" id="PF12801"/>
    </source>
</evidence>
<keyword evidence="3 4" id="KW-0472">Membrane</keyword>
<dbReference type="PANTHER" id="PTHR30224">
    <property type="entry name" value="ELECTRON TRANSPORT PROTEIN"/>
    <property type="match status" value="1"/>
</dbReference>
<accession>A0ABW9G558</accession>
<feature type="transmembrane region" description="Helical" evidence="4">
    <location>
        <begin position="369"/>
        <end position="391"/>
    </location>
</feature>
<dbReference type="InterPro" id="IPR017896">
    <property type="entry name" value="4Fe4S_Fe-S-bd"/>
</dbReference>
<protein>
    <submittedName>
        <fullName evidence="6">4Fe-4S binding protein</fullName>
    </submittedName>
</protein>
<evidence type="ECO:0000313" key="7">
    <source>
        <dbReference type="Proteomes" id="UP001629953"/>
    </source>
</evidence>
<feature type="transmembrane region" description="Helical" evidence="4">
    <location>
        <begin position="138"/>
        <end position="157"/>
    </location>
</feature>
<evidence type="ECO:0000313" key="6">
    <source>
        <dbReference type="EMBL" id="MFM2484403.1"/>
    </source>
</evidence>
<proteinExistence type="predicted"/>
<dbReference type="Proteomes" id="UP001629953">
    <property type="component" value="Unassembled WGS sequence"/>
</dbReference>
<evidence type="ECO:0000256" key="2">
    <source>
        <dbReference type="ARBA" id="ARBA00022475"/>
    </source>
</evidence>
<evidence type="ECO:0000256" key="3">
    <source>
        <dbReference type="ARBA" id="ARBA00023136"/>
    </source>
</evidence>
<keyword evidence="4" id="KW-1133">Transmembrane helix</keyword>
<reference evidence="6 7" key="1">
    <citation type="journal article" date="2013" name="Int. J. Syst. Evol. Microbiol.">
        <title>Celerinatantimonas yamalensis sp. nov., a cold-adapted diazotrophic bacterium from a cold permafrost brine.</title>
        <authorList>
            <person name="Shcherbakova V."/>
            <person name="Chuvilskaya N."/>
            <person name="Rivkina E."/>
            <person name="Demidov N."/>
            <person name="Uchaeva V."/>
            <person name="Suetin S."/>
            <person name="Suzina N."/>
            <person name="Gilichinsky D."/>
        </authorList>
    </citation>
    <scope>NUCLEOTIDE SEQUENCE [LARGE SCALE GENOMIC DNA]</scope>
    <source>
        <strain evidence="6 7">C7</strain>
    </source>
</reference>
<dbReference type="RefSeq" id="WP_408622583.1">
    <property type="nucleotide sequence ID" value="NZ_JBEQCT010000002.1"/>
</dbReference>
<keyword evidence="2" id="KW-1003">Cell membrane</keyword>
<keyword evidence="4" id="KW-0812">Transmembrane</keyword>
<gene>
    <name evidence="6" type="ORF">ABUE30_04865</name>
</gene>
<feature type="transmembrane region" description="Helical" evidence="4">
    <location>
        <begin position="403"/>
        <end position="420"/>
    </location>
</feature>
<feature type="transmembrane region" description="Helical" evidence="4">
    <location>
        <begin position="61"/>
        <end position="87"/>
    </location>
</feature>
<feature type="transmembrane region" description="Helical" evidence="4">
    <location>
        <begin position="321"/>
        <end position="348"/>
    </location>
</feature>
<comment type="subcellular location">
    <subcellularLocation>
        <location evidence="1">Cell membrane</location>
    </subcellularLocation>
</comment>
<keyword evidence="7" id="KW-1185">Reference proteome</keyword>
<feature type="domain" description="4Fe-4S ferredoxin-type" evidence="5">
    <location>
        <begin position="163"/>
        <end position="186"/>
    </location>
</feature>
<dbReference type="Pfam" id="PF12801">
    <property type="entry name" value="Fer4_5"/>
    <property type="match status" value="2"/>
</dbReference>
<feature type="domain" description="4Fe-4S ferredoxin-type" evidence="5">
    <location>
        <begin position="62"/>
        <end position="105"/>
    </location>
</feature>
<comment type="caution">
    <text evidence="6">The sequence shown here is derived from an EMBL/GenBank/DDBJ whole genome shotgun (WGS) entry which is preliminary data.</text>
</comment>
<name>A0ABW9G558_9GAMM</name>
<feature type="transmembrane region" description="Helical" evidence="4">
    <location>
        <begin position="261"/>
        <end position="280"/>
    </location>
</feature>
<dbReference type="PANTHER" id="PTHR30224:SF4">
    <property type="entry name" value="ELECTRON TRANSPORT PROTEIN YCCM-RELATED"/>
    <property type="match status" value="1"/>
</dbReference>